<evidence type="ECO:0000313" key="7">
    <source>
        <dbReference type="Proteomes" id="UP001373196"/>
    </source>
</evidence>
<dbReference type="EMBL" id="JBBFGL010000006">
    <property type="protein sequence ID" value="MEJ5196014.1"/>
    <property type="molecule type" value="Genomic_DNA"/>
</dbReference>
<keyword evidence="3" id="KW-0813">Transport</keyword>
<dbReference type="PROSITE" id="PS51257">
    <property type="entry name" value="PROKAR_LIPOPROTEIN"/>
    <property type="match status" value="1"/>
</dbReference>
<sequence length="350" mass="37991">MRIHKISRRNFMQITGISALAMGLAACGGSSSSTSASSTASPAASAAAGNASYKITIAHQQDETDSMHLGAVEFQKYVQEKSNGQIEVEIFPNGQLGPEVDIIQSILSQGGCDITFTGETMQTYEPDLGMIGMPYLIQSDEHMDKVLNGEVGQELEDLMEAAGMKCLAYYTRGPRYITSNRKITCVADCNNLVIRTPAAAMTVAAFEALGAKPTPMALAEVFTSLQQGTIEAQENPLAMIYTKSFFEVQKYLILTAHLRAWVYVAMGKAQFDALPAELQQVVMDGAAAAQAAEHQLFLDNEEKYYNELQEKGMEYVEVDTQEFADAMIGGVLPTLTDSQKKLYDKIAALA</sequence>
<dbReference type="GO" id="GO:0055085">
    <property type="term" value="P:transmembrane transport"/>
    <property type="evidence" value="ECO:0007669"/>
    <property type="project" value="InterPro"/>
</dbReference>
<accession>A0AB35Y6F2</accession>
<dbReference type="InterPro" id="IPR006311">
    <property type="entry name" value="TAT_signal"/>
</dbReference>
<comment type="similarity">
    <text evidence="2">Belongs to the bacterial solute-binding protein 7 family.</text>
</comment>
<dbReference type="PROSITE" id="PS51318">
    <property type="entry name" value="TAT"/>
    <property type="match status" value="1"/>
</dbReference>
<dbReference type="InterPro" id="IPR004682">
    <property type="entry name" value="TRAP_DctP"/>
</dbReference>
<dbReference type="NCBIfam" id="TIGR00787">
    <property type="entry name" value="dctP"/>
    <property type="match status" value="1"/>
</dbReference>
<name>A0AB35Y6F2_9FIRM</name>
<evidence type="ECO:0000313" key="6">
    <source>
        <dbReference type="EMBL" id="MEJ5196014.1"/>
    </source>
</evidence>
<keyword evidence="4 5" id="KW-0732">Signal</keyword>
<evidence type="ECO:0000256" key="3">
    <source>
        <dbReference type="ARBA" id="ARBA00022448"/>
    </source>
</evidence>
<dbReference type="Gene3D" id="3.40.190.170">
    <property type="entry name" value="Bacterial extracellular solute-binding protein, family 7"/>
    <property type="match status" value="1"/>
</dbReference>
<proteinExistence type="inferred from homology"/>
<comment type="subcellular location">
    <subcellularLocation>
        <location evidence="1">Cell envelope</location>
    </subcellularLocation>
</comment>
<comment type="caution">
    <text evidence="6">The sequence shown here is derived from an EMBL/GenBank/DDBJ whole genome shotgun (WGS) entry which is preliminary data.</text>
</comment>
<dbReference type="Pfam" id="PF03480">
    <property type="entry name" value="DctP"/>
    <property type="match status" value="1"/>
</dbReference>
<dbReference type="PANTHER" id="PTHR33376">
    <property type="match status" value="1"/>
</dbReference>
<feature type="chain" id="PRO_5044194541" evidence="5">
    <location>
        <begin position="37"/>
        <end position="350"/>
    </location>
</feature>
<organism evidence="6 7">
    <name type="scientific">Faecalibacterium wellingii</name>
    <dbReference type="NCBI Taxonomy" id="2929491"/>
    <lineage>
        <taxon>Bacteria</taxon>
        <taxon>Bacillati</taxon>
        <taxon>Bacillota</taxon>
        <taxon>Clostridia</taxon>
        <taxon>Eubacteriales</taxon>
        <taxon>Oscillospiraceae</taxon>
        <taxon>Faecalibacterium</taxon>
    </lineage>
</organism>
<dbReference type="AlphaFoldDB" id="A0AB35Y6F2"/>
<feature type="signal peptide" evidence="5">
    <location>
        <begin position="1"/>
        <end position="36"/>
    </location>
</feature>
<dbReference type="Proteomes" id="UP001373196">
    <property type="component" value="Unassembled WGS sequence"/>
</dbReference>
<dbReference type="RefSeq" id="WP_339395428.1">
    <property type="nucleotide sequence ID" value="NZ_JBBFGL010000006.1"/>
</dbReference>
<dbReference type="PIRSF" id="PIRSF006470">
    <property type="entry name" value="DctB"/>
    <property type="match status" value="1"/>
</dbReference>
<evidence type="ECO:0000256" key="5">
    <source>
        <dbReference type="SAM" id="SignalP"/>
    </source>
</evidence>
<gene>
    <name evidence="6" type="ORF">WF834_07455</name>
</gene>
<dbReference type="GO" id="GO:0030288">
    <property type="term" value="C:outer membrane-bounded periplasmic space"/>
    <property type="evidence" value="ECO:0007669"/>
    <property type="project" value="InterPro"/>
</dbReference>
<dbReference type="PANTHER" id="PTHR33376:SF4">
    <property type="entry name" value="SIALIC ACID-BINDING PERIPLASMIC PROTEIN SIAP"/>
    <property type="match status" value="1"/>
</dbReference>
<dbReference type="CDD" id="cd13603">
    <property type="entry name" value="PBP2_TRAP_Siap_TeaA_like"/>
    <property type="match status" value="1"/>
</dbReference>
<dbReference type="InterPro" id="IPR038404">
    <property type="entry name" value="TRAP_DctP_sf"/>
</dbReference>
<protein>
    <submittedName>
        <fullName evidence="6">TRAP transporter substrate-binding protein</fullName>
    </submittedName>
</protein>
<dbReference type="InterPro" id="IPR018389">
    <property type="entry name" value="DctP_fam"/>
</dbReference>
<evidence type="ECO:0000256" key="4">
    <source>
        <dbReference type="ARBA" id="ARBA00022729"/>
    </source>
</evidence>
<evidence type="ECO:0000256" key="1">
    <source>
        <dbReference type="ARBA" id="ARBA00004196"/>
    </source>
</evidence>
<evidence type="ECO:0000256" key="2">
    <source>
        <dbReference type="ARBA" id="ARBA00009023"/>
    </source>
</evidence>
<dbReference type="NCBIfam" id="NF037995">
    <property type="entry name" value="TRAP_S1"/>
    <property type="match status" value="1"/>
</dbReference>
<reference evidence="6" key="1">
    <citation type="submission" date="2024-03" db="EMBL/GenBank/DDBJ databases">
        <authorList>
            <person name="Plomp N."/>
            <person name="Harmsen H.J."/>
        </authorList>
    </citation>
    <scope>NUCLEOTIDE SEQUENCE</scope>
    <source>
        <strain evidence="6">HTF-128</strain>
    </source>
</reference>